<organism evidence="2">
    <name type="scientific">Anopheles coluzzii</name>
    <name type="common">African malaria mosquito</name>
    <dbReference type="NCBI Taxonomy" id="1518534"/>
    <lineage>
        <taxon>Eukaryota</taxon>
        <taxon>Metazoa</taxon>
        <taxon>Ecdysozoa</taxon>
        <taxon>Arthropoda</taxon>
        <taxon>Hexapoda</taxon>
        <taxon>Insecta</taxon>
        <taxon>Pterygota</taxon>
        <taxon>Neoptera</taxon>
        <taxon>Endopterygota</taxon>
        <taxon>Diptera</taxon>
        <taxon>Nematocera</taxon>
        <taxon>Culicoidea</taxon>
        <taxon>Culicidae</taxon>
        <taxon>Anophelinae</taxon>
        <taxon>Anopheles</taxon>
    </lineage>
</organism>
<keyword evidence="1" id="KW-0472">Membrane</keyword>
<proteinExistence type="predicted"/>
<sequence>MTPSGLSIGTSLKMNLCRSFFACDRSERLLGPSGHYLLIVVFVRGRRGDGEIVDVVAGERPAEQPQLAELRLDRVALDAHQIVLQVGVGVILIARPRLPLSNRDSNTRSSGSSGVGWAAGWAFEPPTVERLNCGQRSGVRLVVVLVMLAGTAGDDPVCSPSESSDSSLLLLLLLLFLSLLVLLVLSTCLSGWQPSRSLSGLLLTASLSHTVLLSTCFWTFPSLDAPPADARLRKCMATSSRSGVGDSSTT</sequence>
<accession>A0A8W7PBJ9</accession>
<feature type="transmembrane region" description="Helical" evidence="1">
    <location>
        <begin position="168"/>
        <end position="189"/>
    </location>
</feature>
<name>A0A8W7PBJ9_ANOCL</name>
<dbReference type="EnsemblMetazoa" id="ACOM028958-RA">
    <property type="protein sequence ID" value="ACOM028958-PA.1"/>
    <property type="gene ID" value="ACOM028958"/>
</dbReference>
<evidence type="ECO:0000256" key="1">
    <source>
        <dbReference type="SAM" id="Phobius"/>
    </source>
</evidence>
<evidence type="ECO:0000313" key="2">
    <source>
        <dbReference type="EnsemblMetazoa" id="ACOM028958-PA.1"/>
    </source>
</evidence>
<feature type="transmembrane region" description="Helical" evidence="1">
    <location>
        <begin position="201"/>
        <end position="220"/>
    </location>
</feature>
<dbReference type="AlphaFoldDB" id="A0A8W7PBJ9"/>
<dbReference type="Proteomes" id="UP000075882">
    <property type="component" value="Unassembled WGS sequence"/>
</dbReference>
<keyword evidence="1" id="KW-1133">Transmembrane helix</keyword>
<protein>
    <submittedName>
        <fullName evidence="2">Uncharacterized protein</fullName>
    </submittedName>
</protein>
<keyword evidence="1" id="KW-0812">Transmembrane</keyword>
<reference evidence="2" key="1">
    <citation type="submission" date="2022-08" db="UniProtKB">
        <authorList>
            <consortium name="EnsemblMetazoa"/>
        </authorList>
    </citation>
    <scope>IDENTIFICATION</scope>
</reference>